<dbReference type="EMBL" id="JAAGWD010000001">
    <property type="protein sequence ID" value="NEM96293.1"/>
    <property type="molecule type" value="Genomic_DNA"/>
</dbReference>
<gene>
    <name evidence="4" type="ORF">GXP69_01180</name>
</gene>
<organism evidence="4 5">
    <name type="scientific">Pontibacter burrus</name>
    <dbReference type="NCBI Taxonomy" id="2704466"/>
    <lineage>
        <taxon>Bacteria</taxon>
        <taxon>Pseudomonadati</taxon>
        <taxon>Bacteroidota</taxon>
        <taxon>Cytophagia</taxon>
        <taxon>Cytophagales</taxon>
        <taxon>Hymenobacteraceae</taxon>
        <taxon>Pontibacter</taxon>
    </lineage>
</organism>
<accession>A0A6B3LK11</accession>
<feature type="signal peptide" evidence="2">
    <location>
        <begin position="1"/>
        <end position="19"/>
    </location>
</feature>
<dbReference type="InterPro" id="IPR027385">
    <property type="entry name" value="Beta-barrel_OMP"/>
</dbReference>
<evidence type="ECO:0000259" key="3">
    <source>
        <dbReference type="Pfam" id="PF13505"/>
    </source>
</evidence>
<dbReference type="SUPFAM" id="SSF56925">
    <property type="entry name" value="OMPA-like"/>
    <property type="match status" value="1"/>
</dbReference>
<feature type="chain" id="PRO_5025582149" evidence="2">
    <location>
        <begin position="20"/>
        <end position="229"/>
    </location>
</feature>
<dbReference type="Pfam" id="PF13505">
    <property type="entry name" value="OMP_b-brl"/>
    <property type="match status" value="1"/>
</dbReference>
<protein>
    <submittedName>
        <fullName evidence="4">Porin family protein</fullName>
    </submittedName>
</protein>
<evidence type="ECO:0000256" key="1">
    <source>
        <dbReference type="ARBA" id="ARBA00022729"/>
    </source>
</evidence>
<dbReference type="InterPro" id="IPR011250">
    <property type="entry name" value="OMP/PagP_B-barrel"/>
</dbReference>
<dbReference type="AlphaFoldDB" id="A0A6B3LK11"/>
<feature type="domain" description="Outer membrane protein beta-barrel" evidence="3">
    <location>
        <begin position="7"/>
        <end position="196"/>
    </location>
</feature>
<name>A0A6B3LK11_9BACT</name>
<comment type="caution">
    <text evidence="4">The sequence shown here is derived from an EMBL/GenBank/DDBJ whole genome shotgun (WGS) entry which is preliminary data.</text>
</comment>
<keyword evidence="1 2" id="KW-0732">Signal</keyword>
<keyword evidence="5" id="KW-1185">Reference proteome</keyword>
<proteinExistence type="predicted"/>
<dbReference type="Proteomes" id="UP000474777">
    <property type="component" value="Unassembled WGS sequence"/>
</dbReference>
<evidence type="ECO:0000313" key="5">
    <source>
        <dbReference type="Proteomes" id="UP000474777"/>
    </source>
</evidence>
<sequence>MKTLFLFLLLSLSTIAAVAQVNSDSTHKNEQQRRVTIGVNVNTISFHIYYEADKTPGAVRAGYFVPVSLNVGYQLTDRIKLQAGLGLGGDTHEVTEQLQNGEHNYRSRTVAFAVSVSGYLTLLNLYKKLPVYGILAIVPAYGVTTTHVTETDDEGSRNYIIADSGSDVFAIAGLGFNYKVSERIYGNVSYFFYKTNLTGPNSTFYDWDYGYPGARSFIKSLELGMNYRL</sequence>
<evidence type="ECO:0000256" key="2">
    <source>
        <dbReference type="SAM" id="SignalP"/>
    </source>
</evidence>
<dbReference type="RefSeq" id="WP_163911277.1">
    <property type="nucleotide sequence ID" value="NZ_JAAGWD010000001.1"/>
</dbReference>
<evidence type="ECO:0000313" key="4">
    <source>
        <dbReference type="EMBL" id="NEM96293.1"/>
    </source>
</evidence>
<reference evidence="4 5" key="1">
    <citation type="submission" date="2020-02" db="EMBL/GenBank/DDBJ databases">
        <authorList>
            <person name="Kim M.K."/>
        </authorList>
    </citation>
    <scope>NUCLEOTIDE SEQUENCE [LARGE SCALE GENOMIC DNA]</scope>
    <source>
        <strain evidence="4 5">BT327</strain>
    </source>
</reference>